<gene>
    <name evidence="1" type="ORF">BTN49_1226</name>
</gene>
<name>A0A2A5T537_9GAMM</name>
<accession>A0A2A5T537</accession>
<proteinExistence type="predicted"/>
<sequence length="46" mass="5375">MQLWDLVFFLCVAQVNYNAQISEAWANEKSMNKVIRLGIPVYQQTN</sequence>
<comment type="caution">
    <text evidence="1">The sequence shown here is derived from an EMBL/GenBank/DDBJ whole genome shotgun (WGS) entry which is preliminary data.</text>
</comment>
<dbReference type="GeneID" id="66952995"/>
<evidence type="ECO:0000313" key="1">
    <source>
        <dbReference type="EMBL" id="PCS23230.1"/>
    </source>
</evidence>
<organism evidence="1 2">
    <name type="scientific">Candidatus Enterovibrio escicola</name>
    <dbReference type="NCBI Taxonomy" id="1927127"/>
    <lineage>
        <taxon>Bacteria</taxon>
        <taxon>Pseudomonadati</taxon>
        <taxon>Pseudomonadota</taxon>
        <taxon>Gammaproteobacteria</taxon>
        <taxon>Vibrionales</taxon>
        <taxon>Vibrionaceae</taxon>
        <taxon>Enterovibrio</taxon>
    </lineage>
</organism>
<dbReference type="AlphaFoldDB" id="A0A2A5T537"/>
<dbReference type="RefSeq" id="WP_158523624.1">
    <property type="nucleotide sequence ID" value="NZ_CAWNJE010000006.1"/>
</dbReference>
<keyword evidence="2" id="KW-1185">Reference proteome</keyword>
<evidence type="ECO:0008006" key="3">
    <source>
        <dbReference type="Google" id="ProtNLM"/>
    </source>
</evidence>
<dbReference type="EMBL" id="NBYY01000011">
    <property type="protein sequence ID" value="PCS23230.1"/>
    <property type="molecule type" value="Genomic_DNA"/>
</dbReference>
<reference evidence="2" key="1">
    <citation type="submission" date="2017-04" db="EMBL/GenBank/DDBJ databases">
        <title>Genome evolution of the luminous symbionts of deep sea anglerfish.</title>
        <authorList>
            <person name="Hendry T.A."/>
        </authorList>
    </citation>
    <scope>NUCLEOTIDE SEQUENCE [LARGE SCALE GENOMIC DNA]</scope>
</reference>
<dbReference type="Proteomes" id="UP000219020">
    <property type="component" value="Unassembled WGS sequence"/>
</dbReference>
<protein>
    <recommendedName>
        <fullName evidence="3">Mobile element protein</fullName>
    </recommendedName>
</protein>
<evidence type="ECO:0000313" key="2">
    <source>
        <dbReference type="Proteomes" id="UP000219020"/>
    </source>
</evidence>